<comment type="subcellular location">
    <subcellularLocation>
        <location evidence="1">Nucleus</location>
    </subcellularLocation>
</comment>
<dbReference type="PROSITE" id="PS50217">
    <property type="entry name" value="BZIP"/>
    <property type="match status" value="1"/>
</dbReference>
<dbReference type="GO" id="GO:0003700">
    <property type="term" value="F:DNA-binding transcription factor activity"/>
    <property type="evidence" value="ECO:0007669"/>
    <property type="project" value="InterPro"/>
</dbReference>
<evidence type="ECO:0000256" key="5">
    <source>
        <dbReference type="ARBA" id="ARBA00023163"/>
    </source>
</evidence>
<dbReference type="SUPFAM" id="SSF57959">
    <property type="entry name" value="Leucine zipper domain"/>
    <property type="match status" value="1"/>
</dbReference>
<keyword evidence="3" id="KW-0805">Transcription regulation</keyword>
<feature type="domain" description="BZIP" evidence="8">
    <location>
        <begin position="139"/>
        <end position="184"/>
    </location>
</feature>
<dbReference type="EMBL" id="HBGY01013097">
    <property type="protein sequence ID" value="CAD9574108.1"/>
    <property type="molecule type" value="Transcribed_RNA"/>
</dbReference>
<organism evidence="9">
    <name type="scientific">Leptocylindrus danicus</name>
    <dbReference type="NCBI Taxonomy" id="163516"/>
    <lineage>
        <taxon>Eukaryota</taxon>
        <taxon>Sar</taxon>
        <taxon>Stramenopiles</taxon>
        <taxon>Ochrophyta</taxon>
        <taxon>Bacillariophyta</taxon>
        <taxon>Coscinodiscophyceae</taxon>
        <taxon>Chaetocerotophycidae</taxon>
        <taxon>Leptocylindrales</taxon>
        <taxon>Leptocylindraceae</taxon>
        <taxon>Leptocylindrus</taxon>
    </lineage>
</organism>
<dbReference type="InterPro" id="IPR046347">
    <property type="entry name" value="bZIP_sf"/>
</dbReference>
<dbReference type="SMART" id="SM00338">
    <property type="entry name" value="BRLZ"/>
    <property type="match status" value="1"/>
</dbReference>
<keyword evidence="6" id="KW-0539">Nucleus</keyword>
<evidence type="ECO:0000256" key="6">
    <source>
        <dbReference type="ARBA" id="ARBA00023242"/>
    </source>
</evidence>
<dbReference type="Pfam" id="PF00170">
    <property type="entry name" value="bZIP_1"/>
    <property type="match status" value="1"/>
</dbReference>
<name>A0A7S2P3L7_9STRA</name>
<feature type="compositionally biased region" description="Polar residues" evidence="7">
    <location>
        <begin position="97"/>
        <end position="106"/>
    </location>
</feature>
<dbReference type="PANTHER" id="PTHR47416">
    <property type="entry name" value="BASIC-LEUCINE ZIPPER TRANSCRIPTION FACTOR F-RELATED"/>
    <property type="match status" value="1"/>
</dbReference>
<evidence type="ECO:0000259" key="8">
    <source>
        <dbReference type="PROSITE" id="PS50217"/>
    </source>
</evidence>
<proteinExistence type="inferred from homology"/>
<evidence type="ECO:0000256" key="4">
    <source>
        <dbReference type="ARBA" id="ARBA00023125"/>
    </source>
</evidence>
<dbReference type="GO" id="GO:0003677">
    <property type="term" value="F:DNA binding"/>
    <property type="evidence" value="ECO:0007669"/>
    <property type="project" value="UniProtKB-KW"/>
</dbReference>
<feature type="region of interest" description="Disordered" evidence="7">
    <location>
        <begin position="51"/>
        <end position="73"/>
    </location>
</feature>
<dbReference type="AlphaFoldDB" id="A0A7S2P3L7"/>
<feature type="region of interest" description="Disordered" evidence="7">
    <location>
        <begin position="97"/>
        <end position="157"/>
    </location>
</feature>
<evidence type="ECO:0000256" key="7">
    <source>
        <dbReference type="SAM" id="MobiDB-lite"/>
    </source>
</evidence>
<dbReference type="InterPro" id="IPR004827">
    <property type="entry name" value="bZIP"/>
</dbReference>
<sequence>MTYSPILQNQEQKQQNGTVVVKEEKKSNVNLQNLEITPMISNANATDNATMDSLLSSMPSPPMDTDDTDKQQQQHWPVKINANGNNDEMKPILPLSSSLPTQKFSIGTTSTSGSPTSAAACGMRTSTSSDTLLLGSSPSTRRQRRLERNRESARLSRRRRKQYLEVLEDRVGSLSEQMDAGRREHVKIAVQTLKKLRDRRLQMALEVLAKSSSSQSSQHIPVLESHLRALNGVNSRSCDELRVANEFQKEQLRCLTLPAHSRFLMWLTLQNDEFFRGGRAASERLSAARIGEKMLSGGTDRVPPSGNMWPLFCNEVGLSYDQEEKVRQFQRMMLTKNQTWLDRHSAKAGEMTLFSAHACINGLSETIRQRESRLLDVLSIEQRVKFLAWARQRQENIKNLAAASTKPEILEGVSSTKHDAANLVVVDRKLRTLKESLPSAPTIVPGSKLKKLSRRPSFESLASSQKELTPSISTSSFTSAKRSNSSGALRERSASIVSFEPMQIDQAPAIPPITPEEAQAAANQAIVDTLGVDRIIPKPAVMPINVVSLDIDPIPVYNPNSISAASPVEQTISMNAVPENSSAGAGVEDIFFNFSEEDWAIGGFDIENTDTDMNNPLRA</sequence>
<keyword evidence="5" id="KW-0804">Transcription</keyword>
<keyword evidence="4" id="KW-0238">DNA-binding</keyword>
<evidence type="ECO:0000313" key="9">
    <source>
        <dbReference type="EMBL" id="CAD9574108.1"/>
    </source>
</evidence>
<evidence type="ECO:0000256" key="3">
    <source>
        <dbReference type="ARBA" id="ARBA00023015"/>
    </source>
</evidence>
<feature type="compositionally biased region" description="Low complexity" evidence="7">
    <location>
        <begin position="107"/>
        <end position="140"/>
    </location>
</feature>
<dbReference type="GO" id="GO:0005634">
    <property type="term" value="C:nucleus"/>
    <property type="evidence" value="ECO:0007669"/>
    <property type="project" value="UniProtKB-SubCell"/>
</dbReference>
<evidence type="ECO:0000256" key="1">
    <source>
        <dbReference type="ARBA" id="ARBA00004123"/>
    </source>
</evidence>
<accession>A0A7S2P3L7</accession>
<dbReference type="PANTHER" id="PTHR47416:SF8">
    <property type="entry name" value="BASIC-LEUCINE ZIPPER TRANSCRIPTION FACTOR E-RELATED"/>
    <property type="match status" value="1"/>
</dbReference>
<reference evidence="9" key="1">
    <citation type="submission" date="2021-01" db="EMBL/GenBank/DDBJ databases">
        <authorList>
            <person name="Corre E."/>
            <person name="Pelletier E."/>
            <person name="Niang G."/>
            <person name="Scheremetjew M."/>
            <person name="Finn R."/>
            <person name="Kale V."/>
            <person name="Holt S."/>
            <person name="Cochrane G."/>
            <person name="Meng A."/>
            <person name="Brown T."/>
            <person name="Cohen L."/>
        </authorList>
    </citation>
    <scope>NUCLEOTIDE SEQUENCE</scope>
    <source>
        <strain evidence="9">B650</strain>
    </source>
</reference>
<evidence type="ECO:0000256" key="2">
    <source>
        <dbReference type="ARBA" id="ARBA00007163"/>
    </source>
</evidence>
<dbReference type="Gene3D" id="1.20.5.170">
    <property type="match status" value="1"/>
</dbReference>
<comment type="similarity">
    <text evidence="2">Belongs to the bZIP family.</text>
</comment>
<protein>
    <recommendedName>
        <fullName evidence="8">BZIP domain-containing protein</fullName>
    </recommendedName>
</protein>
<gene>
    <name evidence="9" type="ORF">LDAN0321_LOCUS8391</name>
</gene>